<dbReference type="EMBL" id="PP711843">
    <property type="protein sequence ID" value="XBH23657.1"/>
    <property type="molecule type" value="Genomic_DNA"/>
</dbReference>
<sequence>MASHIPLGTAPPTPYKKFTQYIFDFSTENLTILEPDSNDTFVSYNRIDAKYNTLKYNKYTCTGIIISSDKSSFDSSFHDFLEEILDRFSSYKQTINGMLETYNMQFLGILERNSIKGWHFHLLLFHIRSFTTENDYKECILWVFNKFVEILSSDGSNNWILNHEKIRSVGSYVHYVKKDPHVLLASTLDVAQMYVQFERTHIFPAHTAPKFTNKKQHTLPVAGVVEFFQNKLNSGAIDYEQCLQDPRAELLLGNRNIKEIFDNVRTNFLANRTIKDAVREIILTFIEKDKYHMKCICPIIEYLKFQQIDLHEFSQAFRIWLQVFTKKNTLCLQGPPDTGKSEFFSSLHNIFRFNNRLSQDGIFTFANTINADVAYHEEPFITPETCEIAKLVYEGCKDSCVAVKNKNVQRLNKRIPVLITTNDPVWKWVSGSANAFKARMSIFKPQIKIIPELFCEGDNDYNAGLNLIYSDCNKTHRCFPLDIDIKHRAYSGVHGELSEDNNWEREFQEIINKKNQLPSTNVVDCKVLHKIKSYHWRTFVVYIIFKYHSQYIWIFNDLVRNKHPIFDQLNFDLENLPPNTSSYFSELSLNEFMKLFDCTCYSITNL</sequence>
<name>A0AAU7E1J1_9VIRU</name>
<keyword evidence="4" id="KW-0547">Nucleotide-binding</keyword>
<reference evidence="7" key="1">
    <citation type="journal article" date="2024" name="Microbiome">
        <title>Substantial viral diversity in bats and rodents from East Africa: insights into evolution, recombination, and cocirculation.</title>
        <authorList>
            <person name="Wang D."/>
            <person name="Yang X."/>
            <person name="Ren Z."/>
            <person name="Hu B."/>
            <person name="Zhao H."/>
            <person name="Yang K."/>
            <person name="Shi P."/>
            <person name="Zhang Z."/>
            <person name="Feng Q."/>
            <person name="Nawenja C.V."/>
            <person name="Obanda V."/>
            <person name="Robert K."/>
            <person name="Nalikka B."/>
            <person name="Waruhiu C.N."/>
            <person name="Ochola G.O."/>
            <person name="Onyuok S.O."/>
            <person name="Ochieng H."/>
            <person name="Li B."/>
            <person name="Zhu Y."/>
            <person name="Si H."/>
            <person name="Yin J."/>
            <person name="Kristiansen K."/>
            <person name="Jin X."/>
            <person name="Xu X."/>
            <person name="Xiao M."/>
            <person name="Agwanda B."/>
            <person name="Ommeh S."/>
            <person name="Li J."/>
            <person name="Shi Z.L."/>
        </authorList>
    </citation>
    <scope>NUCLEOTIDE SEQUENCE</scope>
    <source>
        <strain evidence="7">4A/Kenya/BAT3000/2015</strain>
    </source>
</reference>
<evidence type="ECO:0000256" key="5">
    <source>
        <dbReference type="ARBA" id="ARBA00022840"/>
    </source>
</evidence>
<evidence type="ECO:0000256" key="1">
    <source>
        <dbReference type="ARBA" id="ARBA00004147"/>
    </source>
</evidence>
<dbReference type="GO" id="GO:0005524">
    <property type="term" value="F:ATP binding"/>
    <property type="evidence" value="ECO:0007669"/>
    <property type="project" value="UniProtKB-KW"/>
</dbReference>
<evidence type="ECO:0000256" key="2">
    <source>
        <dbReference type="ARBA" id="ARBA00022562"/>
    </source>
</evidence>
<evidence type="ECO:0000259" key="6">
    <source>
        <dbReference type="Pfam" id="PF01057"/>
    </source>
</evidence>
<evidence type="ECO:0000256" key="3">
    <source>
        <dbReference type="ARBA" id="ARBA00022705"/>
    </source>
</evidence>
<dbReference type="GO" id="GO:0042025">
    <property type="term" value="C:host cell nucleus"/>
    <property type="evidence" value="ECO:0007669"/>
    <property type="project" value="UniProtKB-SubCell"/>
</dbReference>
<organism evidence="7">
    <name type="scientific">Miniopterus bat parvovirus</name>
    <dbReference type="NCBI Taxonomy" id="3141923"/>
    <lineage>
        <taxon>Viruses</taxon>
        <taxon>Monodnaviria</taxon>
        <taxon>Shotokuvirae</taxon>
        <taxon>Cossaviricota</taxon>
        <taxon>Quintoviricetes</taxon>
        <taxon>Piccovirales</taxon>
        <taxon>Parvoviridae</taxon>
    </lineage>
</organism>
<dbReference type="GO" id="GO:0006260">
    <property type="term" value="P:DNA replication"/>
    <property type="evidence" value="ECO:0007669"/>
    <property type="project" value="UniProtKB-KW"/>
</dbReference>
<accession>A0AAU7E1J1</accession>
<dbReference type="SUPFAM" id="SSF52540">
    <property type="entry name" value="P-loop containing nucleoside triphosphate hydrolases"/>
    <property type="match status" value="1"/>
</dbReference>
<dbReference type="Pfam" id="PF01057">
    <property type="entry name" value="Parvo_NS1"/>
    <property type="match status" value="1"/>
</dbReference>
<dbReference type="InterPro" id="IPR001257">
    <property type="entry name" value="Parvovirus_NS1_helicase"/>
</dbReference>
<evidence type="ECO:0000256" key="4">
    <source>
        <dbReference type="ARBA" id="ARBA00022741"/>
    </source>
</evidence>
<dbReference type="GO" id="GO:0019079">
    <property type="term" value="P:viral genome replication"/>
    <property type="evidence" value="ECO:0007669"/>
    <property type="project" value="InterPro"/>
</dbReference>
<comment type="subcellular location">
    <subcellularLocation>
        <location evidence="1">Host nucleus</location>
    </subcellularLocation>
</comment>
<protein>
    <submittedName>
        <fullName evidence="7">NS1 protein</fullName>
    </submittedName>
</protein>
<evidence type="ECO:0000313" key="7">
    <source>
        <dbReference type="EMBL" id="XBH23657.1"/>
    </source>
</evidence>
<feature type="domain" description="Parvovirus non-structural protein 1 helicase" evidence="6">
    <location>
        <begin position="298"/>
        <end position="447"/>
    </location>
</feature>
<dbReference type="InterPro" id="IPR027417">
    <property type="entry name" value="P-loop_NTPase"/>
</dbReference>
<keyword evidence="3" id="KW-0235">DNA replication</keyword>
<keyword evidence="2" id="KW-1048">Host nucleus</keyword>
<reference evidence="7" key="2">
    <citation type="submission" date="2024-02" db="EMBL/GenBank/DDBJ databases">
        <authorList>
            <person name="Hu B."/>
        </authorList>
    </citation>
    <scope>NUCLEOTIDE SEQUENCE</scope>
    <source>
        <strain evidence="7">4A/Kenya/BAT3000/2015</strain>
    </source>
</reference>
<dbReference type="Gene3D" id="3.40.50.300">
    <property type="entry name" value="P-loop containing nucleotide triphosphate hydrolases"/>
    <property type="match status" value="1"/>
</dbReference>
<keyword evidence="5" id="KW-0067">ATP-binding</keyword>
<proteinExistence type="predicted"/>